<proteinExistence type="predicted"/>
<dbReference type="AlphaFoldDB" id="A0AA39JK57"/>
<keyword evidence="2" id="KW-0472">Membrane</keyword>
<dbReference type="EMBL" id="JAUEPT010000023">
    <property type="protein sequence ID" value="KAK0443246.1"/>
    <property type="molecule type" value="Genomic_DNA"/>
</dbReference>
<organism evidence="3 4">
    <name type="scientific">Armillaria borealis</name>
    <dbReference type="NCBI Taxonomy" id="47425"/>
    <lineage>
        <taxon>Eukaryota</taxon>
        <taxon>Fungi</taxon>
        <taxon>Dikarya</taxon>
        <taxon>Basidiomycota</taxon>
        <taxon>Agaricomycotina</taxon>
        <taxon>Agaricomycetes</taxon>
        <taxon>Agaricomycetidae</taxon>
        <taxon>Agaricales</taxon>
        <taxon>Marasmiineae</taxon>
        <taxon>Physalacriaceae</taxon>
        <taxon>Armillaria</taxon>
    </lineage>
</organism>
<keyword evidence="2" id="KW-0812">Transmembrane</keyword>
<name>A0AA39JK57_9AGAR</name>
<dbReference type="Proteomes" id="UP001175226">
    <property type="component" value="Unassembled WGS sequence"/>
</dbReference>
<keyword evidence="2" id="KW-1133">Transmembrane helix</keyword>
<accession>A0AA39JK57</accession>
<comment type="caution">
    <text evidence="3">The sequence shown here is derived from an EMBL/GenBank/DDBJ whole genome shotgun (WGS) entry which is preliminary data.</text>
</comment>
<evidence type="ECO:0000256" key="1">
    <source>
        <dbReference type="SAM" id="MobiDB-lite"/>
    </source>
</evidence>
<keyword evidence="4" id="KW-1185">Reference proteome</keyword>
<sequence length="434" mass="48253">MKLKVTNDQFSSAQTTKHLTSADSETMGHSFAYHLTFVKLPIALCSSLMFFLAPSTTSLVTMMMRTPNSRAFAKKDFMEEPDLLVETAEWVSPAHVGSVKLVSDAAKEINLVEDLITEHIQHLCIVLESTKTVIPTQDKTLWNEILRLKERAALDELLYTSTSRSSSNHSFALTSSSSSSSISTDHCYPSRSSGVAVKFLFEQGSLEWELESRVVLNQSRTSGIRRQGKDRGSNSSLARVEGELEATQAYPHRSGDRVQRRGQYKQELGEEFHSCQLSGSPAQYADFPRTPAVSCANHFPDTSREAGRYASTSKALGKGHLMPNIFRSFTTVYKQVHHDHTEGHEFSLSSTANAFSWGARPLQLSARLAAHLNDVERTCSWMSGDQTFAASPYVWDVIIPSSKLKLDCTLHLTKVPEFYPTWSTCIEILASIAL</sequence>
<feature type="transmembrane region" description="Helical" evidence="2">
    <location>
        <begin position="31"/>
        <end position="53"/>
    </location>
</feature>
<feature type="region of interest" description="Disordered" evidence="1">
    <location>
        <begin position="166"/>
        <end position="190"/>
    </location>
</feature>
<feature type="compositionally biased region" description="Low complexity" evidence="1">
    <location>
        <begin position="166"/>
        <end position="183"/>
    </location>
</feature>
<protein>
    <submittedName>
        <fullName evidence="3">Uncharacterized protein</fullName>
    </submittedName>
</protein>
<evidence type="ECO:0000313" key="4">
    <source>
        <dbReference type="Proteomes" id="UP001175226"/>
    </source>
</evidence>
<feature type="region of interest" description="Disordered" evidence="1">
    <location>
        <begin position="221"/>
        <end position="262"/>
    </location>
</feature>
<reference evidence="3" key="1">
    <citation type="submission" date="2023-06" db="EMBL/GenBank/DDBJ databases">
        <authorList>
            <consortium name="Lawrence Berkeley National Laboratory"/>
            <person name="Ahrendt S."/>
            <person name="Sahu N."/>
            <person name="Indic B."/>
            <person name="Wong-Bajracharya J."/>
            <person name="Merenyi Z."/>
            <person name="Ke H.-M."/>
            <person name="Monk M."/>
            <person name="Kocsube S."/>
            <person name="Drula E."/>
            <person name="Lipzen A."/>
            <person name="Balint B."/>
            <person name="Henrissat B."/>
            <person name="Andreopoulos B."/>
            <person name="Martin F.M."/>
            <person name="Harder C.B."/>
            <person name="Rigling D."/>
            <person name="Ford K.L."/>
            <person name="Foster G.D."/>
            <person name="Pangilinan J."/>
            <person name="Papanicolaou A."/>
            <person name="Barry K."/>
            <person name="LaButti K."/>
            <person name="Viragh M."/>
            <person name="Koriabine M."/>
            <person name="Yan M."/>
            <person name="Riley R."/>
            <person name="Champramary S."/>
            <person name="Plett K.L."/>
            <person name="Tsai I.J."/>
            <person name="Slot J."/>
            <person name="Sipos G."/>
            <person name="Plett J."/>
            <person name="Nagy L.G."/>
            <person name="Grigoriev I.V."/>
        </authorList>
    </citation>
    <scope>NUCLEOTIDE SEQUENCE</scope>
    <source>
        <strain evidence="3">FPL87.14</strain>
    </source>
</reference>
<evidence type="ECO:0000256" key="2">
    <source>
        <dbReference type="SAM" id="Phobius"/>
    </source>
</evidence>
<gene>
    <name evidence="3" type="ORF">EV421DRAFT_1735849</name>
</gene>
<evidence type="ECO:0000313" key="3">
    <source>
        <dbReference type="EMBL" id="KAK0443246.1"/>
    </source>
</evidence>